<keyword evidence="2" id="KW-0732">Signal</keyword>
<dbReference type="InterPro" id="IPR011050">
    <property type="entry name" value="Pectin_lyase_fold/virulence"/>
</dbReference>
<feature type="signal peptide" evidence="2">
    <location>
        <begin position="1"/>
        <end position="28"/>
    </location>
</feature>
<feature type="chain" id="PRO_5012432263" description="Carbohydrate-binding domain-containing protein" evidence="2">
    <location>
        <begin position="29"/>
        <end position="607"/>
    </location>
</feature>
<evidence type="ECO:0000256" key="2">
    <source>
        <dbReference type="SAM" id="SignalP"/>
    </source>
</evidence>
<evidence type="ECO:0000313" key="3">
    <source>
        <dbReference type="EMBL" id="SHJ50165.1"/>
    </source>
</evidence>
<dbReference type="AlphaFoldDB" id="A0A1M6JTU9"/>
<organism evidence="3 4">
    <name type="scientific">Hespellia stercorisuis DSM 15480</name>
    <dbReference type="NCBI Taxonomy" id="1121950"/>
    <lineage>
        <taxon>Bacteria</taxon>
        <taxon>Bacillati</taxon>
        <taxon>Bacillota</taxon>
        <taxon>Clostridia</taxon>
        <taxon>Lachnospirales</taxon>
        <taxon>Lachnospiraceae</taxon>
        <taxon>Hespellia</taxon>
    </lineage>
</organism>
<evidence type="ECO:0000313" key="4">
    <source>
        <dbReference type="Proteomes" id="UP000184301"/>
    </source>
</evidence>
<dbReference type="OrthoDB" id="355208at2"/>
<gene>
    <name evidence="3" type="ORF">SAMN02745243_00725</name>
</gene>
<name>A0A1M6JTU9_9FIRM</name>
<evidence type="ECO:0000256" key="1">
    <source>
        <dbReference type="SAM" id="MobiDB-lite"/>
    </source>
</evidence>
<keyword evidence="4" id="KW-1185">Reference proteome</keyword>
<dbReference type="InterPro" id="IPR012332">
    <property type="entry name" value="Autotransporter_pectin_lyase_C"/>
</dbReference>
<feature type="region of interest" description="Disordered" evidence="1">
    <location>
        <begin position="49"/>
        <end position="158"/>
    </location>
</feature>
<accession>A0A1M6JTU9</accession>
<protein>
    <recommendedName>
        <fullName evidence="5">Carbohydrate-binding domain-containing protein</fullName>
    </recommendedName>
</protein>
<dbReference type="RefSeq" id="WP_073105245.1">
    <property type="nucleotide sequence ID" value="NZ_FQZY01000010.1"/>
</dbReference>
<dbReference type="EMBL" id="FQZY01000010">
    <property type="protein sequence ID" value="SHJ50165.1"/>
    <property type="molecule type" value="Genomic_DNA"/>
</dbReference>
<dbReference type="STRING" id="1121950.SAMN02745243_00725"/>
<sequence length="607" mass="61439">MKKRVLYFLMTMVFAVGMASGCSKTSSAEETTLYGKVTAVDGKKITIALAEEPTQGEKPEGEAPGGDGSGEAPEKPDDSTAGSGVEAPEGDGQPGGGPELTLTGEDKTITITDDTEIKKQSMGGGQAPGSDEAGTEPSDSSTDSEKPEGQPSGDMEQQTEDAAIDDIIEGVIVTVTMKNDTAASITIQGGGANDGAGGTDGTTTGNIELTGVYTVNGTSEASDKETFESAKENESAVLVSNGGALTMTNGILDKSGDTSSADESNFYGLNAVFAVTSGSEASVSDTTLASGAEGANAIFATGEKAQIHVENVNINTISNSSRGLDATYGGSIDATDVTIATAGDHSAPIATDRGGGTVTVDGGTLNAAGDGSPCIYSTGDITARNVTGTATGSQALVVEGKNRVTLKKSTLTGAGENGLMLYQSTSGDAQEGKAELTAGDSTISTTSDGPMIYVTNTDAQATFENTKLKFESGTLVKVSGNNTNNWGTVGSNGGNFILNGKNQKFEGAVTCDGISTVTLNLAEKTAYKGAVNADNAGKEVHVALDKDSTLELTGDSHVTTLTDEDETCSNIISNGHTLYYNASDSENEWLGAKTLTLSDGGKIAPAA</sequence>
<dbReference type="PROSITE" id="PS51257">
    <property type="entry name" value="PROKAR_LIPOPROTEIN"/>
    <property type="match status" value="1"/>
</dbReference>
<proteinExistence type="predicted"/>
<dbReference type="Gene3D" id="2.160.20.20">
    <property type="match status" value="1"/>
</dbReference>
<reference evidence="3 4" key="1">
    <citation type="submission" date="2016-11" db="EMBL/GenBank/DDBJ databases">
        <authorList>
            <person name="Jaros S."/>
            <person name="Januszkiewicz K."/>
            <person name="Wedrychowicz H."/>
        </authorList>
    </citation>
    <scope>NUCLEOTIDE SEQUENCE [LARGE SCALE GENOMIC DNA]</scope>
    <source>
        <strain evidence="3 4">DSM 15480</strain>
    </source>
</reference>
<dbReference type="SUPFAM" id="SSF51126">
    <property type="entry name" value="Pectin lyase-like"/>
    <property type="match status" value="1"/>
</dbReference>
<dbReference type="Proteomes" id="UP000184301">
    <property type="component" value="Unassembled WGS sequence"/>
</dbReference>
<evidence type="ECO:0008006" key="5">
    <source>
        <dbReference type="Google" id="ProtNLM"/>
    </source>
</evidence>